<feature type="transmembrane region" description="Helical" evidence="1">
    <location>
        <begin position="167"/>
        <end position="186"/>
    </location>
</feature>
<evidence type="ECO:0000256" key="1">
    <source>
        <dbReference type="SAM" id="Phobius"/>
    </source>
</evidence>
<reference evidence="3 4" key="1">
    <citation type="submission" date="2018-10" db="EMBL/GenBank/DDBJ databases">
        <title>Complete genome sequence of Brevundimonas naejangsanensis BRV3.</title>
        <authorList>
            <person name="Berrios L."/>
            <person name="Ely B."/>
        </authorList>
    </citation>
    <scope>NUCLEOTIDE SEQUENCE [LARGE SCALE GENOMIC DNA]</scope>
    <source>
        <strain evidence="3 4">BRV3</strain>
    </source>
</reference>
<dbReference type="Proteomes" id="UP000276984">
    <property type="component" value="Chromosome"/>
</dbReference>
<keyword evidence="1" id="KW-0472">Membrane</keyword>
<feature type="transmembrane region" description="Helical" evidence="1">
    <location>
        <begin position="334"/>
        <end position="358"/>
    </location>
</feature>
<dbReference type="GO" id="GO:0016747">
    <property type="term" value="F:acyltransferase activity, transferring groups other than amino-acyl groups"/>
    <property type="evidence" value="ECO:0007669"/>
    <property type="project" value="InterPro"/>
</dbReference>
<feature type="transmembrane region" description="Helical" evidence="1">
    <location>
        <begin position="304"/>
        <end position="322"/>
    </location>
</feature>
<keyword evidence="3" id="KW-0808">Transferase</keyword>
<keyword evidence="3" id="KW-0012">Acyltransferase</keyword>
<gene>
    <name evidence="3" type="ORF">D8I30_02390</name>
</gene>
<dbReference type="PANTHER" id="PTHR36927">
    <property type="entry name" value="BLR4337 PROTEIN"/>
    <property type="match status" value="1"/>
</dbReference>
<dbReference type="OrthoDB" id="9809782at2"/>
<feature type="transmembrane region" description="Helical" evidence="1">
    <location>
        <begin position="20"/>
        <end position="38"/>
    </location>
</feature>
<organism evidence="3 4">
    <name type="scientific">Brevundimonas naejangsanensis</name>
    <dbReference type="NCBI Taxonomy" id="588932"/>
    <lineage>
        <taxon>Bacteria</taxon>
        <taxon>Pseudomonadati</taxon>
        <taxon>Pseudomonadota</taxon>
        <taxon>Alphaproteobacteria</taxon>
        <taxon>Caulobacterales</taxon>
        <taxon>Caulobacteraceae</taxon>
        <taxon>Brevundimonas</taxon>
    </lineage>
</organism>
<dbReference type="Pfam" id="PF01757">
    <property type="entry name" value="Acyl_transf_3"/>
    <property type="match status" value="1"/>
</dbReference>
<dbReference type="InterPro" id="IPR002656">
    <property type="entry name" value="Acyl_transf_3_dom"/>
</dbReference>
<evidence type="ECO:0000259" key="2">
    <source>
        <dbReference type="Pfam" id="PF01757"/>
    </source>
</evidence>
<proteinExistence type="predicted"/>
<keyword evidence="1" id="KW-0812">Transmembrane</keyword>
<feature type="transmembrane region" description="Helical" evidence="1">
    <location>
        <begin position="207"/>
        <end position="230"/>
    </location>
</feature>
<accession>A0A494RJM0</accession>
<name>A0A494RJM0_9CAUL</name>
<keyword evidence="1" id="KW-1133">Transmembrane helix</keyword>
<feature type="transmembrane region" description="Helical" evidence="1">
    <location>
        <begin position="98"/>
        <end position="118"/>
    </location>
</feature>
<evidence type="ECO:0000313" key="4">
    <source>
        <dbReference type="Proteomes" id="UP000276984"/>
    </source>
</evidence>
<dbReference type="PANTHER" id="PTHR36927:SF3">
    <property type="entry name" value="GLUCANS BIOSYNTHESIS PROTEIN C"/>
    <property type="match status" value="1"/>
</dbReference>
<feature type="transmembrane region" description="Helical" evidence="1">
    <location>
        <begin position="265"/>
        <end position="284"/>
    </location>
</feature>
<feature type="transmembrane region" description="Helical" evidence="1">
    <location>
        <begin position="58"/>
        <end position="78"/>
    </location>
</feature>
<dbReference type="RefSeq" id="WP_121481319.1">
    <property type="nucleotide sequence ID" value="NZ_CP032707.1"/>
</dbReference>
<feature type="transmembrane region" description="Helical" evidence="1">
    <location>
        <begin position="236"/>
        <end position="253"/>
    </location>
</feature>
<protein>
    <submittedName>
        <fullName evidence="3">Acyltransferase</fullName>
    </submittedName>
</protein>
<evidence type="ECO:0000313" key="3">
    <source>
        <dbReference type="EMBL" id="AYG94162.1"/>
    </source>
</evidence>
<feature type="transmembrane region" description="Helical" evidence="1">
    <location>
        <begin position="364"/>
        <end position="383"/>
    </location>
</feature>
<dbReference type="AlphaFoldDB" id="A0A494RJM0"/>
<sequence length="417" mass="46594">MPAEPLAPPTRRHDLDWIRVGAFMLLILYHVGMFYVPWDWHVNSPRPVEALEPVMQLTSPWRLTLLFLVSGAATRFLFDGFARQGEGGARRFAGSRLLRLAPPLLFAMFVIVPPQTYYEVVEAARGLGVADPAHSPWLTDFWVKYATASGGWCDADGCLITPTWNHMWFVAYLLAYSLILAGLLAAGRRFLTPIQAGLERVLKGWGLLVWPIVWLALIRLALAPIFPVTHALVDDWYNHALSFSVFLFGFASARSEALKAGYERLRRPALILALVAWAGWAAYAWTWRAEDAVPPEALQAAMRLVYAVDQWAFIVAVLGYGARYLNRGGPVLRYLTVGVFPFYIMHQTITVVTAHHLAPLGLPLLLEAGLLIAATFLGCFATYEAARRLGWLGLLLGVRPQPRARRARRLEPLAAER</sequence>
<dbReference type="InterPro" id="IPR050623">
    <property type="entry name" value="Glucan_succinyl_AcylTrfase"/>
</dbReference>
<feature type="domain" description="Acyltransferase 3" evidence="2">
    <location>
        <begin position="13"/>
        <end position="383"/>
    </location>
</feature>
<keyword evidence="4" id="KW-1185">Reference proteome</keyword>
<dbReference type="EMBL" id="CP032707">
    <property type="protein sequence ID" value="AYG94162.1"/>
    <property type="molecule type" value="Genomic_DNA"/>
</dbReference>